<dbReference type="PROSITE" id="PS50158">
    <property type="entry name" value="ZF_CCHC"/>
    <property type="match status" value="1"/>
</dbReference>
<dbReference type="InterPro" id="IPR001878">
    <property type="entry name" value="Znf_CCHC"/>
</dbReference>
<dbReference type="RefSeq" id="XP_052119173.1">
    <property type="nucleotide sequence ID" value="XM_052263213.1"/>
</dbReference>
<reference evidence="5" key="2">
    <citation type="submission" date="2025-08" db="UniProtKB">
        <authorList>
            <consortium name="RefSeq"/>
        </authorList>
    </citation>
    <scope>IDENTIFICATION</scope>
    <source>
        <tissue evidence="5">Whole plant</tissue>
    </source>
</reference>
<keyword evidence="1" id="KW-0479">Metal-binding</keyword>
<reference evidence="4" key="1">
    <citation type="journal article" date="2016" name="Nat. Genet.">
        <title>The genome sequences of Arachis duranensis and Arachis ipaensis, the diploid ancestors of cultivated peanut.</title>
        <authorList>
            <person name="Bertioli D.J."/>
            <person name="Cannon S.B."/>
            <person name="Froenicke L."/>
            <person name="Huang G."/>
            <person name="Farmer A.D."/>
            <person name="Cannon E.K."/>
            <person name="Liu X."/>
            <person name="Gao D."/>
            <person name="Clevenger J."/>
            <person name="Dash S."/>
            <person name="Ren L."/>
            <person name="Moretzsohn M.C."/>
            <person name="Shirasawa K."/>
            <person name="Huang W."/>
            <person name="Vidigal B."/>
            <person name="Abernathy B."/>
            <person name="Chu Y."/>
            <person name="Niederhuth C.E."/>
            <person name="Umale P."/>
            <person name="Araujo A.C."/>
            <person name="Kozik A."/>
            <person name="Kim K.D."/>
            <person name="Burow M.D."/>
            <person name="Varshney R.K."/>
            <person name="Wang X."/>
            <person name="Zhang X."/>
            <person name="Barkley N."/>
            <person name="Guimaraes P.M."/>
            <person name="Isobe S."/>
            <person name="Guo B."/>
            <person name="Liao B."/>
            <person name="Stalker H.T."/>
            <person name="Schmitz R.J."/>
            <person name="Scheffler B.E."/>
            <person name="Leal-Bertioli S.C."/>
            <person name="Xun X."/>
            <person name="Jackson S.A."/>
            <person name="Michelmore R."/>
            <person name="Ozias-Akins P."/>
        </authorList>
    </citation>
    <scope>NUCLEOTIDE SEQUENCE [LARGE SCALE GENOMIC DNA]</scope>
    <source>
        <strain evidence="4">cv. V14167</strain>
    </source>
</reference>
<evidence type="ECO:0000256" key="1">
    <source>
        <dbReference type="PROSITE-ProRule" id="PRU00047"/>
    </source>
</evidence>
<accession>A0A9C6U0R7</accession>
<dbReference type="PANTHER" id="PTHR33680:SF1">
    <property type="entry name" value="OS05G0489500 PROTEIN"/>
    <property type="match status" value="1"/>
</dbReference>
<keyword evidence="4" id="KW-1185">Reference proteome</keyword>
<dbReference type="GO" id="GO:0003676">
    <property type="term" value="F:nucleic acid binding"/>
    <property type="evidence" value="ECO:0007669"/>
    <property type="project" value="InterPro"/>
</dbReference>
<dbReference type="GO" id="GO:0008270">
    <property type="term" value="F:zinc ion binding"/>
    <property type="evidence" value="ECO:0007669"/>
    <property type="project" value="UniProtKB-KW"/>
</dbReference>
<gene>
    <name evidence="5" type="primary">LOC107494614</name>
</gene>
<feature type="coiled-coil region" evidence="2">
    <location>
        <begin position="438"/>
        <end position="507"/>
    </location>
</feature>
<name>A0A9C6U0R7_ARADU</name>
<evidence type="ECO:0000259" key="3">
    <source>
        <dbReference type="PROSITE" id="PS50158"/>
    </source>
</evidence>
<keyword evidence="1" id="KW-0863">Zinc-finger</keyword>
<dbReference type="InterPro" id="IPR036875">
    <property type="entry name" value="Znf_CCHC_sf"/>
</dbReference>
<dbReference type="Gene3D" id="4.10.60.10">
    <property type="entry name" value="Zinc finger, CCHC-type"/>
    <property type="match status" value="1"/>
</dbReference>
<dbReference type="GeneID" id="107494614"/>
<keyword evidence="1" id="KW-0862">Zinc</keyword>
<proteinExistence type="predicted"/>
<dbReference type="Pfam" id="PF00098">
    <property type="entry name" value="zf-CCHC"/>
    <property type="match status" value="1"/>
</dbReference>
<sequence length="559" mass="64035">MQESKCFRCDEIGHWSWDCPFPAGHVKKPTTSFSSSGNRQTIFCRCGHGPCVVSTHSSGRNFYACPITRGKACGGYKKRIEWCDDGIEESYKEPPPDKYPECDCGAGVCRKVEDPDVHKYYFACPVPRGHGACDYIVWEDELLDNKVTVPIQQISQNHDYELGKGSDLVADGSKEMRVLQNSECPLLMVLSDEHDERDNAVEEPNGDPSSFVDFPEFEDADVDYLQEIVNSGEWDAVEKKALQSFSWSTTSKIGFQQVFFRNNGFSDAGRCSMGWLGYLIFLHPSRSLEFPTPRPFFCCIFPSFDKIITPKEAIIVNNSRKYFNEHVQLSSNGCGRYETWRDFTGDTLTVSQGSERKPMSKGERKRQMVLVAQQELLRDLESLLDQDDHESMRVCAEDTFALLDDLSVDYKKFSEHIWDFIDNISAVVDIKSMENCLVEELSQCINKERERLAEIKEEFLAAEALLKESNQNEQRLREEVSRLEAMLQEKQNKLKSCELERLEIEIRLGDLKKKITEVDTTLKGRVKEAELARRHNEERQTKKMAAMVALEKAKRVVED</sequence>
<evidence type="ECO:0000256" key="2">
    <source>
        <dbReference type="SAM" id="Coils"/>
    </source>
</evidence>
<dbReference type="PANTHER" id="PTHR33680">
    <property type="entry name" value="OS07G0190500 PROTEIN"/>
    <property type="match status" value="1"/>
</dbReference>
<dbReference type="AlphaFoldDB" id="A0A9C6U0R7"/>
<dbReference type="SMART" id="SM00343">
    <property type="entry name" value="ZnF_C2HC"/>
    <property type="match status" value="1"/>
</dbReference>
<dbReference type="SUPFAM" id="SSF57756">
    <property type="entry name" value="Retrovirus zinc finger-like domains"/>
    <property type="match status" value="1"/>
</dbReference>
<evidence type="ECO:0000313" key="4">
    <source>
        <dbReference type="Proteomes" id="UP000515211"/>
    </source>
</evidence>
<keyword evidence="2" id="KW-0175">Coiled coil</keyword>
<feature type="domain" description="CCHC-type" evidence="3">
    <location>
        <begin position="5"/>
        <end position="20"/>
    </location>
</feature>
<dbReference type="Proteomes" id="UP000515211">
    <property type="component" value="Chromosome 6"/>
</dbReference>
<organism evidence="4 5">
    <name type="scientific">Arachis duranensis</name>
    <name type="common">Wild peanut</name>
    <dbReference type="NCBI Taxonomy" id="130453"/>
    <lineage>
        <taxon>Eukaryota</taxon>
        <taxon>Viridiplantae</taxon>
        <taxon>Streptophyta</taxon>
        <taxon>Embryophyta</taxon>
        <taxon>Tracheophyta</taxon>
        <taxon>Spermatophyta</taxon>
        <taxon>Magnoliopsida</taxon>
        <taxon>eudicotyledons</taxon>
        <taxon>Gunneridae</taxon>
        <taxon>Pentapetalae</taxon>
        <taxon>rosids</taxon>
        <taxon>fabids</taxon>
        <taxon>Fabales</taxon>
        <taxon>Fabaceae</taxon>
        <taxon>Papilionoideae</taxon>
        <taxon>50 kb inversion clade</taxon>
        <taxon>dalbergioids sensu lato</taxon>
        <taxon>Dalbergieae</taxon>
        <taxon>Pterocarpus clade</taxon>
        <taxon>Arachis</taxon>
    </lineage>
</organism>
<evidence type="ECO:0000313" key="5">
    <source>
        <dbReference type="RefSeq" id="XP_052119173.1"/>
    </source>
</evidence>
<protein>
    <submittedName>
        <fullName evidence="5">Uncharacterized protein LOC107494614 isoform X1</fullName>
    </submittedName>
</protein>